<keyword evidence="4" id="KW-0067">ATP-binding</keyword>
<dbReference type="InterPro" id="IPR011009">
    <property type="entry name" value="Kinase-like_dom_sf"/>
</dbReference>
<dbReference type="Pfam" id="PF00400">
    <property type="entry name" value="WD40"/>
    <property type="match status" value="7"/>
</dbReference>
<dbReference type="Gene3D" id="3.30.200.20">
    <property type="entry name" value="Phosphorylase Kinase, domain 1"/>
    <property type="match status" value="1"/>
</dbReference>
<dbReference type="PRINTS" id="PR00320">
    <property type="entry name" value="GPROTEINBRPT"/>
</dbReference>
<dbReference type="SMART" id="SM00320">
    <property type="entry name" value="WD40"/>
    <property type="match status" value="7"/>
</dbReference>
<feature type="repeat" description="WD" evidence="3">
    <location>
        <begin position="449"/>
        <end position="492"/>
    </location>
</feature>
<dbReference type="Pfam" id="PF00069">
    <property type="entry name" value="Pkinase"/>
    <property type="match status" value="1"/>
</dbReference>
<dbReference type="AlphaFoldDB" id="A0AAU8JHR7"/>
<dbReference type="InterPro" id="IPR001680">
    <property type="entry name" value="WD40_rpt"/>
</dbReference>
<dbReference type="SUPFAM" id="SSF50978">
    <property type="entry name" value="WD40 repeat-like"/>
    <property type="match status" value="1"/>
</dbReference>
<sequence>MIYCLNPQCPNPENYDEVKFCLSCGASVQLKERYRAIKLLGEGGFGRTFLAQDSMRLNAPCVIKQFLPLPQVQHNVGLLKKAQEMFTQEARQLLSLGSNRQVPTLFADFEEAGRLYLVQEFIEGDNLLAELHQNGAFSVNKVENVLREILVILQDIHQKNIIHRDIKPENIMRRQDGSLVLIDFGVAKQLTGSMLIKTGTKIGTEGYAPIEQLRGGKAYPASDLYSLAVTCVHLLTGELPDDLYDPMYGRWLWKEALEKQGRMIPDRLQKVLDKMLQEWVSDRYQSAAEAIADLGGSIAAPKSIPQSAIAGKLSQNWKCEHTLTGHDHYAIGVAISPDSQTLVSCSYDKTIKLWHLDNGHLLGTLTGHQRWVSAIAISPNGQILASASLDNTIKLWRLGSGELLREISTPSGYILSLAFSLDGKILAGGSFDSTIQLWDPQRGTRLGFLTGHSGYVESIAFSPDGATLASGGGYDDHTIKLWDIPSMTLKTTFWGHEASVRSVAISPDGTKLISGSEDKTIKIWEIATEKLVYNLANQSSWVQAIAINPNGQIFASGDRNSTIKLWSVYQGKELCSLLWHSGPITSLAFSPDGTRLVSSSWDKTIKIWLS</sequence>
<dbReference type="EMBL" id="CP159837">
    <property type="protein sequence ID" value="XCM38759.1"/>
    <property type="molecule type" value="Genomic_DNA"/>
</dbReference>
<evidence type="ECO:0000256" key="1">
    <source>
        <dbReference type="ARBA" id="ARBA00022574"/>
    </source>
</evidence>
<dbReference type="InterPro" id="IPR000719">
    <property type="entry name" value="Prot_kinase_dom"/>
</dbReference>
<dbReference type="Gene3D" id="2.130.10.10">
    <property type="entry name" value="YVTN repeat-like/Quinoprotein amine dehydrogenase"/>
    <property type="match status" value="2"/>
</dbReference>
<dbReference type="CDD" id="cd00200">
    <property type="entry name" value="WD40"/>
    <property type="match status" value="1"/>
</dbReference>
<feature type="repeat" description="WD" evidence="3">
    <location>
        <begin position="365"/>
        <end position="406"/>
    </location>
</feature>
<feature type="repeat" description="WD" evidence="3">
    <location>
        <begin position="535"/>
        <end position="576"/>
    </location>
</feature>
<evidence type="ECO:0000313" key="6">
    <source>
        <dbReference type="EMBL" id="XCM38759.1"/>
    </source>
</evidence>
<keyword evidence="4" id="KW-0547">Nucleotide-binding</keyword>
<dbReference type="PROSITE" id="PS50011">
    <property type="entry name" value="PROTEIN_KINASE_DOM"/>
    <property type="match status" value="1"/>
</dbReference>
<evidence type="ECO:0000259" key="5">
    <source>
        <dbReference type="PROSITE" id="PS50011"/>
    </source>
</evidence>
<reference evidence="6" key="1">
    <citation type="submission" date="2024-07" db="EMBL/GenBank/DDBJ databases">
        <authorList>
            <person name="Kim Y.J."/>
            <person name="Jeong J.Y."/>
        </authorList>
    </citation>
    <scope>NUCLEOTIDE SEQUENCE</scope>
    <source>
        <strain evidence="6">GIHE-MW2</strain>
    </source>
</reference>
<organism evidence="6">
    <name type="scientific">Planktothricoides raciborskii GIHE-MW2</name>
    <dbReference type="NCBI Taxonomy" id="2792601"/>
    <lineage>
        <taxon>Bacteria</taxon>
        <taxon>Bacillati</taxon>
        <taxon>Cyanobacteriota</taxon>
        <taxon>Cyanophyceae</taxon>
        <taxon>Oscillatoriophycideae</taxon>
        <taxon>Oscillatoriales</taxon>
        <taxon>Oscillatoriaceae</taxon>
        <taxon>Planktothricoides</taxon>
    </lineage>
</organism>
<dbReference type="EC" id="2.7.11.1" evidence="6"/>
<dbReference type="PANTHER" id="PTHR19848:SF8">
    <property type="entry name" value="F-BOX AND WD REPEAT DOMAIN CONTAINING 7"/>
    <property type="match status" value="1"/>
</dbReference>
<dbReference type="RefSeq" id="WP_054464537.1">
    <property type="nucleotide sequence ID" value="NZ_CP159837.1"/>
</dbReference>
<protein>
    <submittedName>
        <fullName evidence="6">Serine/threonine-protein kinase</fullName>
        <ecNumber evidence="6">2.7.11.1</ecNumber>
    </submittedName>
</protein>
<keyword evidence="6" id="KW-0808">Transferase</keyword>
<dbReference type="InterPro" id="IPR020472">
    <property type="entry name" value="WD40_PAC1"/>
</dbReference>
<dbReference type="Gene3D" id="1.10.510.10">
    <property type="entry name" value="Transferase(Phosphotransferase) domain 1"/>
    <property type="match status" value="1"/>
</dbReference>
<dbReference type="NCBIfam" id="NF045510">
    <property type="entry name" value="4Cys_prefix_kin"/>
    <property type="match status" value="1"/>
</dbReference>
<evidence type="ECO:0000256" key="4">
    <source>
        <dbReference type="PROSITE-ProRule" id="PRU10141"/>
    </source>
</evidence>
<dbReference type="PANTHER" id="PTHR19848">
    <property type="entry name" value="WD40 REPEAT PROTEIN"/>
    <property type="match status" value="1"/>
</dbReference>
<accession>A0AAU8JHR7</accession>
<feature type="repeat" description="WD" evidence="3">
    <location>
        <begin position="323"/>
        <end position="364"/>
    </location>
</feature>
<evidence type="ECO:0000256" key="2">
    <source>
        <dbReference type="ARBA" id="ARBA00022737"/>
    </source>
</evidence>
<feature type="repeat" description="WD" evidence="3">
    <location>
        <begin position="407"/>
        <end position="448"/>
    </location>
</feature>
<feature type="repeat" description="WD" evidence="3">
    <location>
        <begin position="577"/>
        <end position="610"/>
    </location>
</feature>
<feature type="binding site" evidence="4">
    <location>
        <position position="64"/>
    </location>
    <ligand>
        <name>ATP</name>
        <dbReference type="ChEBI" id="CHEBI:30616"/>
    </ligand>
</feature>
<keyword evidence="6" id="KW-0418">Kinase</keyword>
<proteinExistence type="predicted"/>
<keyword evidence="2" id="KW-0677">Repeat</keyword>
<dbReference type="GO" id="GO:0004674">
    <property type="term" value="F:protein serine/threonine kinase activity"/>
    <property type="evidence" value="ECO:0007669"/>
    <property type="project" value="UniProtKB-EC"/>
</dbReference>
<keyword evidence="1 3" id="KW-0853">WD repeat</keyword>
<dbReference type="SUPFAM" id="SSF56112">
    <property type="entry name" value="Protein kinase-like (PK-like)"/>
    <property type="match status" value="1"/>
</dbReference>
<dbReference type="InterPro" id="IPR036322">
    <property type="entry name" value="WD40_repeat_dom_sf"/>
</dbReference>
<dbReference type="PROSITE" id="PS00107">
    <property type="entry name" value="PROTEIN_KINASE_ATP"/>
    <property type="match status" value="1"/>
</dbReference>
<evidence type="ECO:0000256" key="3">
    <source>
        <dbReference type="PROSITE-ProRule" id="PRU00221"/>
    </source>
</evidence>
<feature type="domain" description="Protein kinase" evidence="5">
    <location>
        <begin position="34"/>
        <end position="294"/>
    </location>
</feature>
<feature type="repeat" description="WD" evidence="3">
    <location>
        <begin position="493"/>
        <end position="534"/>
    </location>
</feature>
<dbReference type="InterPro" id="IPR017441">
    <property type="entry name" value="Protein_kinase_ATP_BS"/>
</dbReference>
<dbReference type="CDD" id="cd14014">
    <property type="entry name" value="STKc_PknB_like"/>
    <property type="match status" value="1"/>
</dbReference>
<dbReference type="PROSITE" id="PS50294">
    <property type="entry name" value="WD_REPEATS_REGION"/>
    <property type="match status" value="7"/>
</dbReference>
<dbReference type="InterPro" id="IPR015943">
    <property type="entry name" value="WD40/YVTN_repeat-like_dom_sf"/>
</dbReference>
<dbReference type="SMART" id="SM00220">
    <property type="entry name" value="S_TKc"/>
    <property type="match status" value="1"/>
</dbReference>
<dbReference type="InterPro" id="IPR019775">
    <property type="entry name" value="WD40_repeat_CS"/>
</dbReference>
<dbReference type="PROSITE" id="PS00678">
    <property type="entry name" value="WD_REPEATS_1"/>
    <property type="match status" value="2"/>
</dbReference>
<dbReference type="GO" id="GO:0005524">
    <property type="term" value="F:ATP binding"/>
    <property type="evidence" value="ECO:0007669"/>
    <property type="project" value="UniProtKB-UniRule"/>
</dbReference>
<name>A0AAU8JHR7_9CYAN</name>
<dbReference type="PROSITE" id="PS50082">
    <property type="entry name" value="WD_REPEATS_2"/>
    <property type="match status" value="7"/>
</dbReference>
<gene>
    <name evidence="6" type="ORF">ABWT76_001631</name>
</gene>